<dbReference type="Pfam" id="PF00271">
    <property type="entry name" value="Helicase_C"/>
    <property type="match status" value="1"/>
</dbReference>
<dbReference type="Pfam" id="PF00270">
    <property type="entry name" value="DEAD"/>
    <property type="match status" value="2"/>
</dbReference>
<keyword evidence="16" id="KW-1185">Reference proteome</keyword>
<dbReference type="OrthoDB" id="3370at2759"/>
<comment type="caution">
    <text evidence="15">The sequence shown here is derived from an EMBL/GenBank/DDBJ whole genome shotgun (WGS) entry which is preliminary data.</text>
</comment>
<evidence type="ECO:0000256" key="11">
    <source>
        <dbReference type="SAM" id="MobiDB-lite"/>
    </source>
</evidence>
<feature type="domain" description="DEAD-box RNA helicase Q" evidence="14">
    <location>
        <begin position="282"/>
        <end position="310"/>
    </location>
</feature>
<dbReference type="InterPro" id="IPR027417">
    <property type="entry name" value="P-loop_NTPase"/>
</dbReference>
<feature type="domain" description="Helicase C-terminal" evidence="13">
    <location>
        <begin position="684"/>
        <end position="857"/>
    </location>
</feature>
<evidence type="ECO:0000256" key="3">
    <source>
        <dbReference type="ARBA" id="ARBA00022741"/>
    </source>
</evidence>
<dbReference type="Gene3D" id="3.40.50.300">
    <property type="entry name" value="P-loop containing nucleotide triphosphate hydrolases"/>
    <property type="match status" value="2"/>
</dbReference>
<evidence type="ECO:0000259" key="12">
    <source>
        <dbReference type="PROSITE" id="PS51192"/>
    </source>
</evidence>
<dbReference type="GO" id="GO:0006364">
    <property type="term" value="P:rRNA processing"/>
    <property type="evidence" value="ECO:0007669"/>
    <property type="project" value="UniProtKB-KW"/>
</dbReference>
<dbReference type="GO" id="GO:0003723">
    <property type="term" value="F:RNA binding"/>
    <property type="evidence" value="ECO:0007669"/>
    <property type="project" value="UniProtKB-UniRule"/>
</dbReference>
<gene>
    <name evidence="15" type="ORF">CLCR_06656</name>
</gene>
<feature type="compositionally biased region" description="Polar residues" evidence="11">
    <location>
        <begin position="49"/>
        <end position="78"/>
    </location>
</feature>
<comment type="function">
    <text evidence="10">RNA helicase.</text>
</comment>
<comment type="domain">
    <text evidence="10">The Q motif is unique to and characteristic of the DEAD box family of RNA helicases and controls ATP binding and hydrolysis.</text>
</comment>
<evidence type="ECO:0000256" key="9">
    <source>
        <dbReference type="PROSITE-ProRule" id="PRU00552"/>
    </source>
</evidence>
<dbReference type="CDD" id="cd17956">
    <property type="entry name" value="DEADc_DDX51"/>
    <property type="match status" value="1"/>
</dbReference>
<evidence type="ECO:0000256" key="7">
    <source>
        <dbReference type="ARBA" id="ARBA00022884"/>
    </source>
</evidence>
<dbReference type="PANTHER" id="PTHR24031">
    <property type="entry name" value="RNA HELICASE"/>
    <property type="match status" value="1"/>
</dbReference>
<feature type="domain" description="Helicase ATP-binding" evidence="12">
    <location>
        <begin position="318"/>
        <end position="560"/>
    </location>
</feature>
<reference evidence="16" key="1">
    <citation type="submission" date="2015-07" db="EMBL/GenBank/DDBJ databases">
        <authorList>
            <person name="Teixeira M.M."/>
            <person name="Souza R.C."/>
            <person name="Almeida L.G."/>
            <person name="Vicente V.A."/>
            <person name="de Hoog S."/>
            <person name="Bocca A.L."/>
            <person name="de Almeida S.R."/>
            <person name="Vasconcelos A.T."/>
            <person name="Felipe M.S."/>
        </authorList>
    </citation>
    <scope>NUCLEOTIDE SEQUENCE [LARGE SCALE GENOMIC DNA]</scope>
    <source>
        <strain evidence="16">KSF</strain>
    </source>
</reference>
<keyword evidence="5 10" id="KW-0347">Helicase</keyword>
<dbReference type="PROSITE" id="PS51195">
    <property type="entry name" value="Q_MOTIF"/>
    <property type="match status" value="1"/>
</dbReference>
<dbReference type="eggNOG" id="KOG0338">
    <property type="taxonomic scope" value="Eukaryota"/>
</dbReference>
<dbReference type="VEuPathDB" id="FungiDB:G647_08801"/>
<dbReference type="SUPFAM" id="SSF52540">
    <property type="entry name" value="P-loop containing nucleoside triphosphate hydrolases"/>
    <property type="match status" value="1"/>
</dbReference>
<feature type="compositionally biased region" description="Basic and acidic residues" evidence="11">
    <location>
        <begin position="161"/>
        <end position="177"/>
    </location>
</feature>
<protein>
    <recommendedName>
        <fullName evidence="10">ATP-dependent RNA helicase</fullName>
        <ecNumber evidence="10">3.6.4.13</ecNumber>
    </recommendedName>
</protein>
<keyword evidence="7 10" id="KW-0694">RNA-binding</keyword>
<dbReference type="PROSITE" id="PS51194">
    <property type="entry name" value="HELICASE_CTER"/>
    <property type="match status" value="1"/>
</dbReference>
<evidence type="ECO:0000256" key="5">
    <source>
        <dbReference type="ARBA" id="ARBA00022806"/>
    </source>
</evidence>
<comment type="catalytic activity">
    <reaction evidence="8 10">
        <text>ATP + H2O = ADP + phosphate + H(+)</text>
        <dbReference type="Rhea" id="RHEA:13065"/>
        <dbReference type="ChEBI" id="CHEBI:15377"/>
        <dbReference type="ChEBI" id="CHEBI:15378"/>
        <dbReference type="ChEBI" id="CHEBI:30616"/>
        <dbReference type="ChEBI" id="CHEBI:43474"/>
        <dbReference type="ChEBI" id="CHEBI:456216"/>
        <dbReference type="EC" id="3.6.4.13"/>
    </reaction>
</comment>
<evidence type="ECO:0000256" key="8">
    <source>
        <dbReference type="ARBA" id="ARBA00047984"/>
    </source>
</evidence>
<dbReference type="GO" id="GO:0016787">
    <property type="term" value="F:hydrolase activity"/>
    <property type="evidence" value="ECO:0007669"/>
    <property type="project" value="UniProtKB-KW"/>
</dbReference>
<evidence type="ECO:0000256" key="2">
    <source>
        <dbReference type="ARBA" id="ARBA00022552"/>
    </source>
</evidence>
<dbReference type="InterPro" id="IPR001650">
    <property type="entry name" value="Helicase_C-like"/>
</dbReference>
<accession>A0A1C1CN59</accession>
<dbReference type="InterPro" id="IPR011545">
    <property type="entry name" value="DEAD/DEAH_box_helicase_dom"/>
</dbReference>
<dbReference type="EMBL" id="LGRB01000010">
    <property type="protein sequence ID" value="OCT49881.1"/>
    <property type="molecule type" value="Genomic_DNA"/>
</dbReference>
<dbReference type="SMART" id="SM00490">
    <property type="entry name" value="HELICc"/>
    <property type="match status" value="1"/>
</dbReference>
<keyword evidence="4 10" id="KW-0378">Hydrolase</keyword>
<feature type="compositionally biased region" description="Basic and acidic residues" evidence="11">
    <location>
        <begin position="127"/>
        <end position="152"/>
    </location>
</feature>
<dbReference type="EC" id="3.6.4.13" evidence="10"/>
<dbReference type="AlphaFoldDB" id="A0A1C1CN59"/>
<dbReference type="VEuPathDB" id="FungiDB:CLCR_06656"/>
<feature type="region of interest" description="Disordered" evidence="11">
    <location>
        <begin position="1"/>
        <end position="251"/>
    </location>
</feature>
<feature type="compositionally biased region" description="Basic and acidic residues" evidence="11">
    <location>
        <begin position="33"/>
        <end position="43"/>
    </location>
</feature>
<feature type="compositionally biased region" description="Basic residues" evidence="11">
    <location>
        <begin position="178"/>
        <end position="189"/>
    </location>
</feature>
<keyword evidence="2" id="KW-0698">rRNA processing</keyword>
<dbReference type="PROSITE" id="PS00039">
    <property type="entry name" value="DEAD_ATP_HELICASE"/>
    <property type="match status" value="1"/>
</dbReference>
<evidence type="ECO:0000313" key="15">
    <source>
        <dbReference type="EMBL" id="OCT49881.1"/>
    </source>
</evidence>
<dbReference type="GO" id="GO:0003724">
    <property type="term" value="F:RNA helicase activity"/>
    <property type="evidence" value="ECO:0007669"/>
    <property type="project" value="UniProtKB-EC"/>
</dbReference>
<feature type="compositionally biased region" description="Polar residues" evidence="11">
    <location>
        <begin position="19"/>
        <end position="29"/>
    </location>
</feature>
<feature type="region of interest" description="Disordered" evidence="11">
    <location>
        <begin position="563"/>
        <end position="588"/>
    </location>
</feature>
<sequence length="878" mass="95767">MSRFYARYVPPAKALSTEAVASTEPSSSPNKRKRDEQVSQPKDKKLKTSKSAAQPHTTPSNQPHPHNIPPSETSSAASGTVILDKYRVTETARSGGAPIRVRSHRSEGPSQPGEPELGVEYGQGGNEGERKIKSVSEKTLRGEAGEAQDETKAATSIPRAVDSERSGAVQRKDEGVSKRTKKGERPKRSHAAEEAEGTEDAEDAAHAQKHAAVLSKFEKAKQQDQLHTKSEPPPEQTAPELHGLEPIPQPEQVEVVREVPTYSILPAWQENPLIVPSETKKEHFSSFELAEVLVGNLRRKGLHHPLPIQAAVLPLLLNGPGKHAGDLCISAATGSGKTLSYVLPIIAALKDLPGRKLRAVIVVPTRELVKQVRDLCEACAAGTSLKFATAVGSKSLNDEQQMLVKEEKIYDPEEYEKWQQSPIDWSNFSLARLAQRAKDEDPLESVGYITRYRSKIDVLITTPGRLVDHLRSTPGFTLDHLSWLVVDEADRLLNESYQEWVGVVKPALESQAATERRDWLLRHMRMTPPKRRVSKILLSATMTRDLSKLNALGLHNPKLVVLGGNKPGKKGDEAGSPAPDTQDAVLPQKDDKNTFHLPETLKEVAIPLPDGSEKPLFLLELVRNHIGITVPLSKAATNISNALVDTGPRPDSTTKSSSQSEDLPSDEASSSADSGSGSERTPAPLKDVTSTGTERKQSDQPPRALIFARSTASAERLARLICLLDPELATQVSTLTRSTASSASSRRALASFRNSRISILIATDRASRGLDVPGLEHVVSYDVPNSVLTYVHRVGRTARAGKGGQAWSLVEHREAAWFWREIGGKGKQLAPAKALPEPSIHRKGKLSKLQLSLEHLDLKPKYEDALRKLGEEVLAKPS</sequence>
<evidence type="ECO:0000259" key="13">
    <source>
        <dbReference type="PROSITE" id="PS51194"/>
    </source>
</evidence>
<dbReference type="InterPro" id="IPR014014">
    <property type="entry name" value="RNA_helicase_DEAD_Q_motif"/>
</dbReference>
<dbReference type="Proteomes" id="UP000094526">
    <property type="component" value="Unassembled WGS sequence"/>
</dbReference>
<dbReference type="InterPro" id="IPR014001">
    <property type="entry name" value="Helicase_ATP-bd"/>
</dbReference>
<evidence type="ECO:0000256" key="6">
    <source>
        <dbReference type="ARBA" id="ARBA00022840"/>
    </source>
</evidence>
<name>A0A1C1CN59_9EURO</name>
<evidence type="ECO:0000256" key="10">
    <source>
        <dbReference type="RuleBase" id="RU365068"/>
    </source>
</evidence>
<dbReference type="InterPro" id="IPR000629">
    <property type="entry name" value="RNA-helicase_DEAD-box_CS"/>
</dbReference>
<comment type="subcellular location">
    <subcellularLocation>
        <location evidence="1">Nucleus</location>
        <location evidence="1">Nucleolus</location>
    </subcellularLocation>
</comment>
<evidence type="ECO:0000313" key="16">
    <source>
        <dbReference type="Proteomes" id="UP000094526"/>
    </source>
</evidence>
<dbReference type="GO" id="GO:0005524">
    <property type="term" value="F:ATP binding"/>
    <property type="evidence" value="ECO:0007669"/>
    <property type="project" value="UniProtKB-UniRule"/>
</dbReference>
<comment type="similarity">
    <text evidence="10">Belongs to the DEAD box helicase family.</text>
</comment>
<organism evidence="15 16">
    <name type="scientific">Cladophialophora carrionii</name>
    <dbReference type="NCBI Taxonomy" id="86049"/>
    <lineage>
        <taxon>Eukaryota</taxon>
        <taxon>Fungi</taxon>
        <taxon>Dikarya</taxon>
        <taxon>Ascomycota</taxon>
        <taxon>Pezizomycotina</taxon>
        <taxon>Eurotiomycetes</taxon>
        <taxon>Chaetothyriomycetidae</taxon>
        <taxon>Chaetothyriales</taxon>
        <taxon>Herpotrichiellaceae</taxon>
        <taxon>Cladophialophora</taxon>
    </lineage>
</organism>
<keyword evidence="3 10" id="KW-0547">Nucleotide-binding</keyword>
<feature type="region of interest" description="Disordered" evidence="11">
    <location>
        <begin position="641"/>
        <end position="703"/>
    </location>
</feature>
<dbReference type="eggNOG" id="KOG0350">
    <property type="taxonomic scope" value="Eukaryota"/>
</dbReference>
<proteinExistence type="inferred from homology"/>
<feature type="short sequence motif" description="Q motif" evidence="9">
    <location>
        <begin position="282"/>
        <end position="310"/>
    </location>
</feature>
<feature type="compositionally biased region" description="Low complexity" evidence="11">
    <location>
        <begin position="666"/>
        <end position="679"/>
    </location>
</feature>
<dbReference type="SMART" id="SM00487">
    <property type="entry name" value="DEXDc"/>
    <property type="match status" value="1"/>
</dbReference>
<dbReference type="PROSITE" id="PS51192">
    <property type="entry name" value="HELICASE_ATP_BIND_1"/>
    <property type="match status" value="1"/>
</dbReference>
<feature type="compositionally biased region" description="Basic and acidic residues" evidence="11">
    <location>
        <begin position="216"/>
        <end position="232"/>
    </location>
</feature>
<dbReference type="GO" id="GO:0005730">
    <property type="term" value="C:nucleolus"/>
    <property type="evidence" value="ECO:0007669"/>
    <property type="project" value="UniProtKB-SubCell"/>
</dbReference>
<dbReference type="CDD" id="cd18787">
    <property type="entry name" value="SF2_C_DEAD"/>
    <property type="match status" value="1"/>
</dbReference>
<dbReference type="STRING" id="86049.A0A1C1CN59"/>
<evidence type="ECO:0000256" key="1">
    <source>
        <dbReference type="ARBA" id="ARBA00004604"/>
    </source>
</evidence>
<feature type="compositionally biased region" description="Polar residues" evidence="11">
    <location>
        <begin position="651"/>
        <end position="662"/>
    </location>
</feature>
<keyword evidence="6 10" id="KW-0067">ATP-binding</keyword>
<evidence type="ECO:0000256" key="4">
    <source>
        <dbReference type="ARBA" id="ARBA00022801"/>
    </source>
</evidence>
<evidence type="ECO:0000259" key="14">
    <source>
        <dbReference type="PROSITE" id="PS51195"/>
    </source>
</evidence>